<accession>A0A6C1E0A3</accession>
<keyword evidence="3" id="KW-1185">Reference proteome</keyword>
<evidence type="ECO:0000313" key="2">
    <source>
        <dbReference type="EMBL" id="QID82197.1"/>
    </source>
</evidence>
<reference evidence="2 3" key="1">
    <citation type="journal article" date="2019" name="BMC Genomics">
        <title>Chromosome level assembly and comparative genome analysis confirm lager-brewing yeasts originated from a single hybridization.</title>
        <authorList>
            <person name="Salazar A.N."/>
            <person name="Gorter de Vries A.R."/>
            <person name="van den Broek M."/>
            <person name="Brouwers N."/>
            <person name="de la Torre Cortes P."/>
            <person name="Kuijpers N.G.A."/>
            <person name="Daran J.G."/>
            <person name="Abeel T."/>
        </authorList>
    </citation>
    <scope>NUCLEOTIDE SEQUENCE [LARGE SCALE GENOMIC DNA]</scope>
    <source>
        <strain evidence="2 3">CBS 1483</strain>
    </source>
</reference>
<keyword evidence="1" id="KW-0812">Transmembrane</keyword>
<sequence length="374" mass="43867">MGEEIRLLSSKGLETHSSFCLPEDIFRNRLTWLCSEIRNSGFWIWSLSWLPLAVWWGMASTWFYPLLTSVVLILALIAILPVVQIQYSKYTLSNQLTQLSKEIIKSAPGAYSADWDAVAIHFNSYLYENKAWKTAHFFFNGTDCQEAFRKTILEPAVLRRQNEDPRFSSIEILVPYTEDAVQVYFTKVNAQWRLIHGKKECKLTMLENVKLPKETYRCKLAWSCQRIRISFSPLDFLPDMSDFFICANLSPACLVSYWLIDIFFRMIDDFQNIRPKSMKVDDKMQYLSDIINEQGASPEKWDTIARKTNTRLFEKRVWKNEEFFFDGTDCQAFFERNFSSLLFSKKSASPRSLNVELWKYIQEAQLSCNYEPLP</sequence>
<dbReference type="Pfam" id="PF00674">
    <property type="entry name" value="DUP"/>
    <property type="match status" value="2"/>
</dbReference>
<dbReference type="InterPro" id="IPR001142">
    <property type="entry name" value="DUP/COS"/>
</dbReference>
<keyword evidence="1" id="KW-0472">Membrane</keyword>
<proteinExistence type="predicted"/>
<dbReference type="Proteomes" id="UP000501346">
    <property type="component" value="Chromosome ScXIV"/>
</dbReference>
<evidence type="ECO:0000313" key="3">
    <source>
        <dbReference type="Proteomes" id="UP000501346"/>
    </source>
</evidence>
<keyword evidence="1" id="KW-1133">Transmembrane helix</keyword>
<dbReference type="AlphaFoldDB" id="A0A6C1E0A3"/>
<dbReference type="EMBL" id="CP048995">
    <property type="protein sequence ID" value="QID82197.1"/>
    <property type="molecule type" value="Genomic_DNA"/>
</dbReference>
<feature type="transmembrane region" description="Helical" evidence="1">
    <location>
        <begin position="62"/>
        <end position="83"/>
    </location>
</feature>
<protein>
    <submittedName>
        <fullName evidence="2">Protein cos10</fullName>
    </submittedName>
</protein>
<gene>
    <name evidence="2" type="primary">COS10</name>
    <name evidence="2" type="ORF">GRS66_004607</name>
</gene>
<evidence type="ECO:0000256" key="1">
    <source>
        <dbReference type="SAM" id="Phobius"/>
    </source>
</evidence>
<name>A0A6C1E0A3_SACPS</name>
<feature type="transmembrane region" description="Helical" evidence="1">
    <location>
        <begin position="37"/>
        <end position="56"/>
    </location>
</feature>
<dbReference type="OrthoDB" id="4041829at2759"/>
<organism evidence="2 3">
    <name type="scientific">Saccharomyces pastorianus</name>
    <name type="common">Lager yeast</name>
    <name type="synonym">Saccharomyces cerevisiae x Saccharomyces eubayanus</name>
    <dbReference type="NCBI Taxonomy" id="27292"/>
    <lineage>
        <taxon>Eukaryota</taxon>
        <taxon>Fungi</taxon>
        <taxon>Dikarya</taxon>
        <taxon>Ascomycota</taxon>
        <taxon>Saccharomycotina</taxon>
        <taxon>Saccharomycetes</taxon>
        <taxon>Saccharomycetales</taxon>
        <taxon>Saccharomycetaceae</taxon>
        <taxon>Saccharomyces</taxon>
    </lineage>
</organism>